<dbReference type="InterPro" id="IPR013149">
    <property type="entry name" value="ADH-like_C"/>
</dbReference>
<comment type="cofactor">
    <cofactor evidence="1 5">
        <name>Zn(2+)</name>
        <dbReference type="ChEBI" id="CHEBI:29105"/>
    </cofactor>
</comment>
<name>M2XHX4_DOTSN</name>
<proteinExistence type="inferred from homology"/>
<dbReference type="CDD" id="cd05283">
    <property type="entry name" value="CAD1"/>
    <property type="match status" value="1"/>
</dbReference>
<dbReference type="SUPFAM" id="SSF51735">
    <property type="entry name" value="NAD(P)-binding Rossmann-fold domains"/>
    <property type="match status" value="1"/>
</dbReference>
<dbReference type="Pfam" id="PF08240">
    <property type="entry name" value="ADH_N"/>
    <property type="match status" value="1"/>
</dbReference>
<feature type="domain" description="Enoyl reductase (ER)" evidence="6">
    <location>
        <begin position="13"/>
        <end position="267"/>
    </location>
</feature>
<accession>M2XHX4</accession>
<dbReference type="STRING" id="675120.M2XHX4"/>
<dbReference type="PANTHER" id="PTHR42683">
    <property type="entry name" value="ALDEHYDE REDUCTASE"/>
    <property type="match status" value="1"/>
</dbReference>
<dbReference type="Gene3D" id="3.90.180.10">
    <property type="entry name" value="Medium-chain alcohol dehydrogenases, catalytic domain"/>
    <property type="match status" value="1"/>
</dbReference>
<protein>
    <recommendedName>
        <fullName evidence="6">Enoyl reductase (ER) domain-containing protein</fullName>
    </recommendedName>
</protein>
<evidence type="ECO:0000256" key="4">
    <source>
        <dbReference type="ARBA" id="ARBA00023002"/>
    </source>
</evidence>
<dbReference type="OMA" id="CRNQKQY"/>
<keyword evidence="4" id="KW-0560">Oxidoreductase</keyword>
<dbReference type="InterPro" id="IPR020843">
    <property type="entry name" value="ER"/>
</dbReference>
<evidence type="ECO:0000256" key="1">
    <source>
        <dbReference type="ARBA" id="ARBA00001947"/>
    </source>
</evidence>
<organism evidence="7 8">
    <name type="scientific">Dothistroma septosporum (strain NZE10 / CBS 128990)</name>
    <name type="common">Red band needle blight fungus</name>
    <name type="synonym">Mycosphaerella pini</name>
    <dbReference type="NCBI Taxonomy" id="675120"/>
    <lineage>
        <taxon>Eukaryota</taxon>
        <taxon>Fungi</taxon>
        <taxon>Dikarya</taxon>
        <taxon>Ascomycota</taxon>
        <taxon>Pezizomycotina</taxon>
        <taxon>Dothideomycetes</taxon>
        <taxon>Dothideomycetidae</taxon>
        <taxon>Mycosphaerellales</taxon>
        <taxon>Mycosphaerellaceae</taxon>
        <taxon>Dothistroma</taxon>
    </lineage>
</organism>
<gene>
    <name evidence="7" type="ORF">DOTSEDRAFT_181186</name>
</gene>
<dbReference type="eggNOG" id="KOG0023">
    <property type="taxonomic scope" value="Eukaryota"/>
</dbReference>
<dbReference type="InterPro" id="IPR011032">
    <property type="entry name" value="GroES-like_sf"/>
</dbReference>
<dbReference type="InterPro" id="IPR013154">
    <property type="entry name" value="ADH-like_N"/>
</dbReference>
<dbReference type="OrthoDB" id="1879366at2759"/>
<dbReference type="EMBL" id="KB446546">
    <property type="protein sequence ID" value="EME39067.1"/>
    <property type="molecule type" value="Genomic_DNA"/>
</dbReference>
<reference evidence="7 8" key="2">
    <citation type="journal article" date="2012" name="PLoS Pathog.">
        <title>Diverse lifestyles and strategies of plant pathogenesis encoded in the genomes of eighteen Dothideomycetes fungi.</title>
        <authorList>
            <person name="Ohm R.A."/>
            <person name="Feau N."/>
            <person name="Henrissat B."/>
            <person name="Schoch C.L."/>
            <person name="Horwitz B.A."/>
            <person name="Barry K.W."/>
            <person name="Condon B.J."/>
            <person name="Copeland A.C."/>
            <person name="Dhillon B."/>
            <person name="Glaser F."/>
            <person name="Hesse C.N."/>
            <person name="Kosti I."/>
            <person name="LaButti K."/>
            <person name="Lindquist E.A."/>
            <person name="Lucas S."/>
            <person name="Salamov A.A."/>
            <person name="Bradshaw R.E."/>
            <person name="Ciuffetti L."/>
            <person name="Hamelin R.C."/>
            <person name="Kema G.H.J."/>
            <person name="Lawrence C."/>
            <person name="Scott J.A."/>
            <person name="Spatafora J.W."/>
            <person name="Turgeon B.G."/>
            <person name="de Wit P.J.G.M."/>
            <person name="Zhong S."/>
            <person name="Goodwin S.B."/>
            <person name="Grigoriev I.V."/>
        </authorList>
    </citation>
    <scope>NUCLEOTIDE SEQUENCE [LARGE SCALE GENOMIC DNA]</scope>
    <source>
        <strain evidence="8">NZE10 / CBS 128990</strain>
    </source>
</reference>
<sequence>MGSKCFAINSFFFDPKTEQFSEKVGKRELGLNEIAIQITHSGICYTDVHAKHMNQAISLGHEGVGNVVAIGPAVTQHKEGDRVGWGWLRQSCKHCECCVTGYRQYCAEAKGFAFCDHGQGAFGDSHIIDADFAYRIPEGIESRDAAPLMCAGASVFEALDAAGTNSSDRVGVVGVGGLGHMAILFAKAMGCGVTALTRDLGKREDAERLGADEVLDLTNLPDAVETGPGRINTLLVTSNTVPSLAMILPLLARRATVVLMTIQQHSFEVPYMPFILPGHRIIASTEASRENHIRMLEFAARHGIKPWIEEFDMTKEGLEEAFGKLEGGGMRFRGVVKRVEGQENHTGAVGTEFRG</sequence>
<evidence type="ECO:0000313" key="8">
    <source>
        <dbReference type="Proteomes" id="UP000016933"/>
    </source>
</evidence>
<dbReference type="HOGENOM" id="CLU_026673_20_2_1"/>
<keyword evidence="2 5" id="KW-0479">Metal-binding</keyword>
<dbReference type="PROSITE" id="PS00059">
    <property type="entry name" value="ADH_ZINC"/>
    <property type="match status" value="1"/>
</dbReference>
<evidence type="ECO:0000256" key="5">
    <source>
        <dbReference type="RuleBase" id="RU361277"/>
    </source>
</evidence>
<dbReference type="Proteomes" id="UP000016933">
    <property type="component" value="Unassembled WGS sequence"/>
</dbReference>
<dbReference type="FunFam" id="3.40.50.720:FF:000022">
    <property type="entry name" value="Cinnamyl alcohol dehydrogenase"/>
    <property type="match status" value="1"/>
</dbReference>
<dbReference type="SUPFAM" id="SSF50129">
    <property type="entry name" value="GroES-like"/>
    <property type="match status" value="1"/>
</dbReference>
<keyword evidence="3 5" id="KW-0862">Zinc</keyword>
<evidence type="ECO:0000256" key="2">
    <source>
        <dbReference type="ARBA" id="ARBA00022723"/>
    </source>
</evidence>
<dbReference type="GO" id="GO:0008270">
    <property type="term" value="F:zinc ion binding"/>
    <property type="evidence" value="ECO:0007669"/>
    <property type="project" value="InterPro"/>
</dbReference>
<evidence type="ECO:0000313" key="7">
    <source>
        <dbReference type="EMBL" id="EME39067.1"/>
    </source>
</evidence>
<dbReference type="GO" id="GO:0016616">
    <property type="term" value="F:oxidoreductase activity, acting on the CH-OH group of donors, NAD or NADP as acceptor"/>
    <property type="evidence" value="ECO:0007669"/>
    <property type="project" value="InterPro"/>
</dbReference>
<dbReference type="InterPro" id="IPR036291">
    <property type="entry name" value="NAD(P)-bd_dom_sf"/>
</dbReference>
<comment type="similarity">
    <text evidence="5">Belongs to the zinc-containing alcohol dehydrogenase family.</text>
</comment>
<dbReference type="InterPro" id="IPR047109">
    <property type="entry name" value="CAD-like"/>
</dbReference>
<dbReference type="Gene3D" id="3.40.50.720">
    <property type="entry name" value="NAD(P)-binding Rossmann-like Domain"/>
    <property type="match status" value="1"/>
</dbReference>
<dbReference type="InterPro" id="IPR002328">
    <property type="entry name" value="ADH_Zn_CS"/>
</dbReference>
<dbReference type="SMART" id="SM00829">
    <property type="entry name" value="PKS_ER"/>
    <property type="match status" value="1"/>
</dbReference>
<reference evidence="8" key="1">
    <citation type="journal article" date="2012" name="PLoS Genet.">
        <title>The genomes of the fungal plant pathogens Cladosporium fulvum and Dothistroma septosporum reveal adaptation to different hosts and lifestyles but also signatures of common ancestry.</title>
        <authorList>
            <person name="de Wit P.J.G.M."/>
            <person name="van der Burgt A."/>
            <person name="Oekmen B."/>
            <person name="Stergiopoulos I."/>
            <person name="Abd-Elsalam K.A."/>
            <person name="Aerts A.L."/>
            <person name="Bahkali A.H."/>
            <person name="Beenen H.G."/>
            <person name="Chettri P."/>
            <person name="Cox M.P."/>
            <person name="Datema E."/>
            <person name="de Vries R.P."/>
            <person name="Dhillon B."/>
            <person name="Ganley A.R."/>
            <person name="Griffiths S.A."/>
            <person name="Guo Y."/>
            <person name="Hamelin R.C."/>
            <person name="Henrissat B."/>
            <person name="Kabir M.S."/>
            <person name="Jashni M.K."/>
            <person name="Kema G."/>
            <person name="Klaubauf S."/>
            <person name="Lapidus A."/>
            <person name="Levasseur A."/>
            <person name="Lindquist E."/>
            <person name="Mehrabi R."/>
            <person name="Ohm R.A."/>
            <person name="Owen T.J."/>
            <person name="Salamov A."/>
            <person name="Schwelm A."/>
            <person name="Schijlen E."/>
            <person name="Sun H."/>
            <person name="van den Burg H.A."/>
            <person name="van Ham R.C.H.J."/>
            <person name="Zhang S."/>
            <person name="Goodwin S.B."/>
            <person name="Grigoriev I.V."/>
            <person name="Collemare J."/>
            <person name="Bradshaw R.E."/>
        </authorList>
    </citation>
    <scope>NUCLEOTIDE SEQUENCE [LARGE SCALE GENOMIC DNA]</scope>
    <source>
        <strain evidence="8">NZE10 / CBS 128990</strain>
    </source>
</reference>
<evidence type="ECO:0000259" key="6">
    <source>
        <dbReference type="SMART" id="SM00829"/>
    </source>
</evidence>
<evidence type="ECO:0000256" key="3">
    <source>
        <dbReference type="ARBA" id="ARBA00022833"/>
    </source>
</evidence>
<keyword evidence="8" id="KW-1185">Reference proteome</keyword>
<dbReference type="AlphaFoldDB" id="M2XHX4"/>
<dbReference type="Pfam" id="PF00107">
    <property type="entry name" value="ADH_zinc_N"/>
    <property type="match status" value="1"/>
</dbReference>